<evidence type="ECO:0000313" key="2">
    <source>
        <dbReference type="Proteomes" id="UP001159405"/>
    </source>
</evidence>
<dbReference type="Gene3D" id="3.40.720.10">
    <property type="entry name" value="Alkaline Phosphatase, subunit A"/>
    <property type="match status" value="1"/>
</dbReference>
<dbReference type="EMBL" id="CALNXK010000195">
    <property type="protein sequence ID" value="CAH3174930.1"/>
    <property type="molecule type" value="Genomic_DNA"/>
</dbReference>
<organism evidence="1 2">
    <name type="scientific">Porites lobata</name>
    <dbReference type="NCBI Taxonomy" id="104759"/>
    <lineage>
        <taxon>Eukaryota</taxon>
        <taxon>Metazoa</taxon>
        <taxon>Cnidaria</taxon>
        <taxon>Anthozoa</taxon>
        <taxon>Hexacorallia</taxon>
        <taxon>Scleractinia</taxon>
        <taxon>Fungiina</taxon>
        <taxon>Poritidae</taxon>
        <taxon>Porites</taxon>
    </lineage>
</organism>
<dbReference type="InterPro" id="IPR002591">
    <property type="entry name" value="Phosphodiest/P_Trfase"/>
</dbReference>
<dbReference type="InterPro" id="IPR017850">
    <property type="entry name" value="Alkaline_phosphatase_core_sf"/>
</dbReference>
<dbReference type="Pfam" id="PF01663">
    <property type="entry name" value="Phosphodiest"/>
    <property type="match status" value="1"/>
</dbReference>
<proteinExistence type="predicted"/>
<keyword evidence="2" id="KW-1185">Reference proteome</keyword>
<sequence length="186" mass="21383">MEKVHTPSLNFIGSNGIKAKHLLNTFVTKTFPNHFTIVTGLYEEIHGIVANTFFDPVFNDTFYLDAVSKHYLIQNGGTENQCGSRIKKAFKKSAVVFWPGSEVKIEGQYPTHYLPYNRSLSFEKRIDYLCTMLEQDDPPSFLAAYFNEPDHSGHKFGPNSPEIKVLFVEWIMSLDICWKVYEIEDC</sequence>
<dbReference type="PANTHER" id="PTHR10151:SF120">
    <property type="entry name" value="BIS(5'-ADENOSYL)-TRIPHOSPHATASE"/>
    <property type="match status" value="1"/>
</dbReference>
<accession>A0ABN8R9Z6</accession>
<evidence type="ECO:0000313" key="1">
    <source>
        <dbReference type="EMBL" id="CAH3174930.1"/>
    </source>
</evidence>
<dbReference type="CDD" id="cd16018">
    <property type="entry name" value="Enpp"/>
    <property type="match status" value="1"/>
</dbReference>
<dbReference type="PANTHER" id="PTHR10151">
    <property type="entry name" value="ECTONUCLEOTIDE PYROPHOSPHATASE/PHOSPHODIESTERASE"/>
    <property type="match status" value="1"/>
</dbReference>
<reference evidence="1 2" key="1">
    <citation type="submission" date="2022-05" db="EMBL/GenBank/DDBJ databases">
        <authorList>
            <consortium name="Genoscope - CEA"/>
            <person name="William W."/>
        </authorList>
    </citation>
    <scope>NUCLEOTIDE SEQUENCE [LARGE SCALE GENOMIC DNA]</scope>
</reference>
<comment type="caution">
    <text evidence="1">The sequence shown here is derived from an EMBL/GenBank/DDBJ whole genome shotgun (WGS) entry which is preliminary data.</text>
</comment>
<protein>
    <submittedName>
        <fullName evidence="1">Uncharacterized protein</fullName>
    </submittedName>
</protein>
<dbReference type="SUPFAM" id="SSF53649">
    <property type="entry name" value="Alkaline phosphatase-like"/>
    <property type="match status" value="1"/>
</dbReference>
<name>A0ABN8R9Z6_9CNID</name>
<gene>
    <name evidence="1" type="ORF">PLOB_00015573</name>
</gene>
<dbReference type="Proteomes" id="UP001159405">
    <property type="component" value="Unassembled WGS sequence"/>
</dbReference>